<name>W6MGH0_9ASCO</name>
<dbReference type="RefSeq" id="XP_022457211.1">
    <property type="nucleotide sequence ID" value="XM_022605776.1"/>
</dbReference>
<dbReference type="Gene3D" id="2.130.10.10">
    <property type="entry name" value="YVTN repeat-like/Quinoprotein amine dehydrogenase"/>
    <property type="match status" value="1"/>
</dbReference>
<dbReference type="InterPro" id="IPR015943">
    <property type="entry name" value="WD40/YVTN_repeat-like_dom_sf"/>
</dbReference>
<dbReference type="GO" id="GO:0007035">
    <property type="term" value="P:vacuolar acidification"/>
    <property type="evidence" value="ECO:0007669"/>
    <property type="project" value="EnsemblFungi"/>
</dbReference>
<dbReference type="GO" id="GO:0043291">
    <property type="term" value="C:RAVE complex"/>
    <property type="evidence" value="ECO:0007669"/>
    <property type="project" value="EnsemblFungi"/>
</dbReference>
<dbReference type="InterPro" id="IPR036322">
    <property type="entry name" value="WD40_repeat_dom_sf"/>
</dbReference>
<dbReference type="PANTHER" id="PTHR13950:SF9">
    <property type="entry name" value="RABCONNECTIN-3A"/>
    <property type="match status" value="1"/>
</dbReference>
<reference evidence="2" key="2">
    <citation type="submission" date="2014-02" db="EMBL/GenBank/DDBJ databases">
        <title>Complete DNA sequence of /Kuraishia capsulata/ illustrates novel genomic features among budding yeasts (/Saccharomycotina/).</title>
        <authorList>
            <person name="Morales L."/>
            <person name="Noel B."/>
            <person name="Porcel B."/>
            <person name="Marcet-Houben M."/>
            <person name="Hullo M-F."/>
            <person name="Sacerdot C."/>
            <person name="Tekaia F."/>
            <person name="Leh-Louis V."/>
            <person name="Despons L."/>
            <person name="Khanna V."/>
            <person name="Aury J-M."/>
            <person name="Barbe V."/>
            <person name="Couloux A."/>
            <person name="Labadie K."/>
            <person name="Pelletier E."/>
            <person name="Souciet J-L."/>
            <person name="Boekhout T."/>
            <person name="Gabaldon T."/>
            <person name="Wincker P."/>
            <person name="Dujon B."/>
        </authorList>
    </citation>
    <scope>NUCLEOTIDE SEQUENCE</scope>
    <source>
        <strain evidence="2">CBS 1993</strain>
    </source>
</reference>
<sequence>MTLNFLPGEPNRAYSAVALTNWNALPVFAYCSGNNLVILTDHCHHLQTIYLDRDATAVDIHRVNGKIALAIGNEIHVYKPHIKNFYSFNFSGRKDISKLEISWGLETVIINEDDSSKVNCLNWSDSCDFLEDDMDSQNFFGIPDEYNSETTCELVVGSEESLTLWRLFYRDRKGNKTVSAKRLWFKRQANPVYMVKFSPNSNTIASIGFYDTALKLWHRVAFGIETSEFDVVYLRHSSYITNLRWKGGTNSWGLGGATSGAVSPTASSVASTRPSRRAGSVADIHSIATTTGEREHNVLYTYESQSVVKVWTMFFAEGDYQVLFSGTIDLYEGVPEPKRSGSRYCVIIDNDIVEYGLQKMLDNLEEDHESKHRKTSVTSGNLLHVPLEEGRSRSGSTISYYRKKEEHLARLQSSNFELVMVIDEDSNVSLYGLVNVSHILPGALRQFKLEVKSFHEDNYGNKHVPFPAFIKLGENCLPKREGSLFFQDISLVTSGRDIHKDLTLMIHDVARGSIRHVAIGFEDLFQFEPIVSPDSGFIKLPSPSQESDLLSAPKEVISIGTLVHKFTGHNKSIQQFIRSNDGAACLSVTRFCESYVWYPITVSDGGVTLSRKALLKTKSPIKYAVILQGGDFVVTLTGDVLTCWDCRIETVNQNTCGHTSDKLAVSVGSLTIKGDQRVLSLLVLPETKSNVAHIVAIKEGLSSEAWELVVSGGEVKLMSFSTGQFPFAPTEVHLISPVDPVGWTAKVNKGSPSERDMLAIIDSYGSVMIYSVSLKDNQIAWILKSSFKTGISNATQIKGSSLHKLAIVDENCESFSVWDTRGCLLEYEESVKQSSVGNGQKIKDIDWTCTDHNQSVLAVGFSSCSILYTQLRYDYTNDTPSYRAIKLIDISEQTTHEIGDSLWLKNGTLVIGAGNQIYVSDQTLDPENDILTQQALGTIQIMTKNLFHLCRVLNGPLPAYHPQLIIQMLFLGRFKTVEKILCVLCDRLREISLDPNGDVLRDVDPTLGLLTSDFAALEDSEPSKGTSFSCLSNGNGLLPIDQSPELLSPAMADTLLERLRKMKLPFLTSHQQITLASTIEIIMEIMLKHSQSLDVNGMRFFLGMKLFQVNQSKSTIQGAITMRDINFAMHSDNKDILLNIVESQGSDRMTWAKAKSYGLPYWLPVPKLMEMAESIARNEFLEFSNKNDGKRDPAQCSIFYLALKKKHVLQGLWRTSVGNPEQQKMMKFLANNFSDPRWKSAALKNAYVLLGRHRFKDAASFFLLADSLKDCVNVVVKQMKDIPLAILVAICYEQSDKGSILSDLLKDYVLSEAMVKGDRWTASWVFWKLGNRPLAIQALVKHSHELVEDPGIFGENVARTAKRLISDGNGTVNRIMEDPVLLVMYDNLRSRHLDYLKGALGLTSKDEFEFVLRVSYYYTRMGCDYISVYLVRNWKFMLADLNDMVKIEEEKVKNVIVGPSPAAFSSSRKKDFSNKIQPPPSAFVEPDMSAFDFGM</sequence>
<feature type="domain" description="RAVE complex protein Rav1 C-terminal" evidence="1">
    <location>
        <begin position="770"/>
        <end position="1429"/>
    </location>
</feature>
<evidence type="ECO:0000313" key="2">
    <source>
        <dbReference type="EMBL" id="CDK25199.1"/>
    </source>
</evidence>
<dbReference type="Pfam" id="PF12234">
    <property type="entry name" value="Rav1p_C"/>
    <property type="match status" value="1"/>
</dbReference>
<dbReference type="GeneID" id="34518599"/>
<dbReference type="InterPro" id="IPR052208">
    <property type="entry name" value="DmX-like/RAVE_component"/>
</dbReference>
<keyword evidence="3" id="KW-1185">Reference proteome</keyword>
<dbReference type="STRING" id="1382522.W6MGH0"/>
<dbReference type="OrthoDB" id="342131at2759"/>
<dbReference type="HOGENOM" id="CLU_000310_0_0_1"/>
<dbReference type="GO" id="GO:0043254">
    <property type="term" value="P:regulation of protein-containing complex assembly"/>
    <property type="evidence" value="ECO:0007669"/>
    <property type="project" value="EnsemblFungi"/>
</dbReference>
<evidence type="ECO:0000259" key="1">
    <source>
        <dbReference type="Pfam" id="PF12234"/>
    </source>
</evidence>
<gene>
    <name evidence="2" type="ORF">KUCA_T00001166001</name>
</gene>
<evidence type="ECO:0000313" key="3">
    <source>
        <dbReference type="Proteomes" id="UP000019384"/>
    </source>
</evidence>
<proteinExistence type="predicted"/>
<reference evidence="2" key="1">
    <citation type="submission" date="2013-12" db="EMBL/GenBank/DDBJ databases">
        <authorList>
            <person name="Genoscope - CEA"/>
        </authorList>
    </citation>
    <scope>NUCLEOTIDE SEQUENCE</scope>
    <source>
        <strain evidence="2">CBS 1993</strain>
    </source>
</reference>
<dbReference type="SUPFAM" id="SSF50978">
    <property type="entry name" value="WD40 repeat-like"/>
    <property type="match status" value="2"/>
</dbReference>
<dbReference type="PANTHER" id="PTHR13950">
    <property type="entry name" value="RABCONNECTIN-RELATED"/>
    <property type="match status" value="1"/>
</dbReference>
<dbReference type="GO" id="GO:0070072">
    <property type="term" value="P:vacuolar proton-transporting V-type ATPase complex assembly"/>
    <property type="evidence" value="ECO:0007669"/>
    <property type="project" value="EnsemblFungi"/>
</dbReference>
<dbReference type="Proteomes" id="UP000019384">
    <property type="component" value="Unassembled WGS sequence"/>
</dbReference>
<dbReference type="GO" id="GO:0045022">
    <property type="term" value="P:early endosome to late endosome transport"/>
    <property type="evidence" value="ECO:0007669"/>
    <property type="project" value="EnsemblFungi"/>
</dbReference>
<protein>
    <recommendedName>
        <fullName evidence="1">RAVE complex protein Rav1 C-terminal domain-containing protein</fullName>
    </recommendedName>
</protein>
<dbReference type="EMBL" id="HG793125">
    <property type="protein sequence ID" value="CDK25199.1"/>
    <property type="molecule type" value="Genomic_DNA"/>
</dbReference>
<organism evidence="2 3">
    <name type="scientific">Kuraishia capsulata CBS 1993</name>
    <dbReference type="NCBI Taxonomy" id="1382522"/>
    <lineage>
        <taxon>Eukaryota</taxon>
        <taxon>Fungi</taxon>
        <taxon>Dikarya</taxon>
        <taxon>Ascomycota</taxon>
        <taxon>Saccharomycotina</taxon>
        <taxon>Pichiomycetes</taxon>
        <taxon>Pichiales</taxon>
        <taxon>Pichiaceae</taxon>
        <taxon>Kuraishia</taxon>
    </lineage>
</organism>
<dbReference type="InterPro" id="IPR022033">
    <property type="entry name" value="Rav1p_C"/>
</dbReference>
<accession>W6MGH0</accession>